<dbReference type="PANTHER" id="PTHR30055">
    <property type="entry name" value="HTH-TYPE TRANSCRIPTIONAL REGULATOR RUTR"/>
    <property type="match status" value="1"/>
</dbReference>
<dbReference type="EMBL" id="CP002786">
    <property type="protein sequence ID" value="AEF39043.1"/>
    <property type="molecule type" value="Genomic_DNA"/>
</dbReference>
<dbReference type="PROSITE" id="PS50977">
    <property type="entry name" value="HTH_TETR_2"/>
    <property type="match status" value="1"/>
</dbReference>
<dbReference type="Gene3D" id="1.10.357.10">
    <property type="entry name" value="Tetracycline Repressor, domain 2"/>
    <property type="match status" value="1"/>
</dbReference>
<dbReference type="eggNOG" id="COG1309">
    <property type="taxonomic scope" value="Bacteria"/>
</dbReference>
<keyword evidence="1 2" id="KW-0238">DNA-binding</keyword>
<gene>
    <name evidence="4" type="ordered locus">AS9A_0588</name>
</gene>
<dbReference type="STRING" id="443218.AS9A_0588"/>
<evidence type="ECO:0000256" key="1">
    <source>
        <dbReference type="ARBA" id="ARBA00023125"/>
    </source>
</evidence>
<dbReference type="HOGENOM" id="CLU_069356_13_0_11"/>
<name>F6EJJ4_HOYSD</name>
<dbReference type="GO" id="GO:0003700">
    <property type="term" value="F:DNA-binding transcription factor activity"/>
    <property type="evidence" value="ECO:0007669"/>
    <property type="project" value="TreeGrafter"/>
</dbReference>
<evidence type="ECO:0000313" key="5">
    <source>
        <dbReference type="Proteomes" id="UP000009235"/>
    </source>
</evidence>
<keyword evidence="5" id="KW-1185">Reference proteome</keyword>
<dbReference type="AlphaFoldDB" id="F6EJJ4"/>
<dbReference type="InterPro" id="IPR050109">
    <property type="entry name" value="HTH-type_TetR-like_transc_reg"/>
</dbReference>
<sequence>MAAPDDSPKGPERRVWAGTTLEERRAERRRNLVDTALSLIGGEGCTAVTVRSVCRKAGLTDRYFYENFDGRDDLVVTTFNEVVGEALALLRDSISRLPDDSLETRARTIVNAFLSFAIDDPRKGRLLLVEPLAEKALTGVGVTFGPIITKLMRAQFPAGPDRPSRTSRAMTALGLTGSLGALFSAWLGGTLHVTRDELTDHCVILILNSYAPRRPASPLLIDGPIRSPID</sequence>
<dbReference type="GO" id="GO:0000976">
    <property type="term" value="F:transcription cis-regulatory region binding"/>
    <property type="evidence" value="ECO:0007669"/>
    <property type="project" value="TreeGrafter"/>
</dbReference>
<dbReference type="OrthoDB" id="9790413at2"/>
<dbReference type="KEGG" id="asd:AS9A_0588"/>
<dbReference type="RefSeq" id="WP_013805392.1">
    <property type="nucleotide sequence ID" value="NC_015564.1"/>
</dbReference>
<evidence type="ECO:0000256" key="2">
    <source>
        <dbReference type="PROSITE-ProRule" id="PRU00335"/>
    </source>
</evidence>
<dbReference type="SUPFAM" id="SSF46689">
    <property type="entry name" value="Homeodomain-like"/>
    <property type="match status" value="1"/>
</dbReference>
<organism evidence="4 5">
    <name type="scientific">Hoyosella subflava (strain DSM 45089 / JCM 17490 / NBRC 109087 / DQS3-9A1)</name>
    <name type="common">Amycolicicoccus subflavus</name>
    <dbReference type="NCBI Taxonomy" id="443218"/>
    <lineage>
        <taxon>Bacteria</taxon>
        <taxon>Bacillati</taxon>
        <taxon>Actinomycetota</taxon>
        <taxon>Actinomycetes</taxon>
        <taxon>Mycobacteriales</taxon>
        <taxon>Hoyosellaceae</taxon>
        <taxon>Hoyosella</taxon>
    </lineage>
</organism>
<evidence type="ECO:0000313" key="4">
    <source>
        <dbReference type="EMBL" id="AEF39043.1"/>
    </source>
</evidence>
<accession>F6EJJ4</accession>
<feature type="DNA-binding region" description="H-T-H motif" evidence="2">
    <location>
        <begin position="49"/>
        <end position="68"/>
    </location>
</feature>
<dbReference type="InterPro" id="IPR009057">
    <property type="entry name" value="Homeodomain-like_sf"/>
</dbReference>
<evidence type="ECO:0000259" key="3">
    <source>
        <dbReference type="PROSITE" id="PS50977"/>
    </source>
</evidence>
<dbReference type="Proteomes" id="UP000009235">
    <property type="component" value="Chromosome"/>
</dbReference>
<protein>
    <submittedName>
        <fullName evidence="4">Transcriptional regulator, TetR family</fullName>
    </submittedName>
</protein>
<feature type="domain" description="HTH tetR-type" evidence="3">
    <location>
        <begin position="26"/>
        <end position="86"/>
    </location>
</feature>
<dbReference type="InterPro" id="IPR001647">
    <property type="entry name" value="HTH_TetR"/>
</dbReference>
<reference evidence="4 5" key="1">
    <citation type="journal article" date="2011" name="J. Bacteriol.">
        <title>Complete genome sequence of Amycolicicoccus subflavus DQS3-9A1T, an actinomycete isolated from crude oil-polluted soil.</title>
        <authorList>
            <person name="Cai M."/>
            <person name="Chen W.M."/>
            <person name="Nie Y."/>
            <person name="Chi C.Q."/>
            <person name="Wang Y.N."/>
            <person name="Tang Y.Q."/>
            <person name="Li G.Y."/>
            <person name="Wu X.L."/>
        </authorList>
    </citation>
    <scope>NUCLEOTIDE SEQUENCE [LARGE SCALE GENOMIC DNA]</scope>
    <source>
        <strain evidence="5">DSM 45089 / DQS3-9A1</strain>
    </source>
</reference>
<dbReference type="Pfam" id="PF00440">
    <property type="entry name" value="TetR_N"/>
    <property type="match status" value="1"/>
</dbReference>
<dbReference type="PANTHER" id="PTHR30055:SF226">
    <property type="entry name" value="HTH-TYPE TRANSCRIPTIONAL REGULATOR PKSA"/>
    <property type="match status" value="1"/>
</dbReference>
<proteinExistence type="predicted"/>